<evidence type="ECO:0000313" key="3">
    <source>
        <dbReference type="Proteomes" id="UP001149140"/>
    </source>
</evidence>
<dbReference type="SUPFAM" id="SSF52096">
    <property type="entry name" value="ClpP/crotonase"/>
    <property type="match status" value="1"/>
</dbReference>
<evidence type="ECO:0000256" key="1">
    <source>
        <dbReference type="ARBA" id="ARBA00005254"/>
    </source>
</evidence>
<dbReference type="Pfam" id="PF00378">
    <property type="entry name" value="ECH_1"/>
    <property type="match status" value="1"/>
</dbReference>
<proteinExistence type="inferred from homology"/>
<dbReference type="Gene3D" id="3.90.226.10">
    <property type="entry name" value="2-enoyl-CoA Hydratase, Chain A, domain 1"/>
    <property type="match status" value="1"/>
</dbReference>
<dbReference type="GO" id="GO:0003824">
    <property type="term" value="F:catalytic activity"/>
    <property type="evidence" value="ECO:0007669"/>
    <property type="project" value="UniProtKB-ARBA"/>
</dbReference>
<dbReference type="InterPro" id="IPR014748">
    <property type="entry name" value="Enoyl-CoA_hydra_C"/>
</dbReference>
<dbReference type="AlphaFoldDB" id="A0A9X3RZL1"/>
<keyword evidence="3" id="KW-1185">Reference proteome</keyword>
<gene>
    <name evidence="2" type="ORF">OM076_08590</name>
</gene>
<dbReference type="InterPro" id="IPR029045">
    <property type="entry name" value="ClpP/crotonase-like_dom_sf"/>
</dbReference>
<dbReference type="EMBL" id="JAPDOD010000005">
    <property type="protein sequence ID" value="MDA0160319.1"/>
    <property type="molecule type" value="Genomic_DNA"/>
</dbReference>
<dbReference type="Gene3D" id="1.10.12.10">
    <property type="entry name" value="Lyase 2-enoyl-coa Hydratase, Chain A, domain 2"/>
    <property type="match status" value="1"/>
</dbReference>
<comment type="similarity">
    <text evidence="1">Belongs to the enoyl-CoA hydratase/isomerase family.</text>
</comment>
<dbReference type="Proteomes" id="UP001149140">
    <property type="component" value="Unassembled WGS sequence"/>
</dbReference>
<sequence length="279" mass="29986">MDYREIAYEAADGIATITLDRPDRLNAFTNRMRDELIDAVDRVDADDDVRVAIVTGRGRGFCAGADLGDGVDIFARTGPAEFDPVRDADGGGMVTLRLYDAVKPFIAAINGPAVGVGITMTLPMDIRLVAEGAKLGFVFARRGLIPEACSSWFLPRVVGIGQAMEWVATGRVFGAQEALAAGLVRSVHAPDELLGAARALAREIAENTSSVSVAVSRQLLWRMLGEDHPRAAHALDSRGIFALARDRDAAEGVAAFMEKRPARFPLRVSQDLPDLWGGR</sequence>
<dbReference type="CDD" id="cd06558">
    <property type="entry name" value="crotonase-like"/>
    <property type="match status" value="1"/>
</dbReference>
<name>A0A9X3RZL1_9ACTN</name>
<dbReference type="NCBIfam" id="NF006109">
    <property type="entry name" value="PRK08260.1"/>
    <property type="match status" value="1"/>
</dbReference>
<reference evidence="2" key="1">
    <citation type="submission" date="2022-10" db="EMBL/GenBank/DDBJ databases">
        <title>The WGS of Solirubrobacter ginsenosidimutans DSM 21036.</title>
        <authorList>
            <person name="Jiang Z."/>
        </authorList>
    </citation>
    <scope>NUCLEOTIDE SEQUENCE</scope>
    <source>
        <strain evidence="2">DSM 21036</strain>
    </source>
</reference>
<evidence type="ECO:0000313" key="2">
    <source>
        <dbReference type="EMBL" id="MDA0160319.1"/>
    </source>
</evidence>
<accession>A0A9X3RZL1</accession>
<dbReference type="RefSeq" id="WP_270039101.1">
    <property type="nucleotide sequence ID" value="NZ_JAPDOD010000005.1"/>
</dbReference>
<dbReference type="InterPro" id="IPR051053">
    <property type="entry name" value="ECH/Chromodomain_protein"/>
</dbReference>
<dbReference type="PANTHER" id="PTHR43684:SF4">
    <property type="entry name" value="ENOYL-COA HYDRATASE_ISOMERASE FAMILY PROTEIN (AFU_ORTHOLOGUE AFUA_1G01890)"/>
    <property type="match status" value="1"/>
</dbReference>
<dbReference type="InterPro" id="IPR001753">
    <property type="entry name" value="Enoyl-CoA_hydra/iso"/>
</dbReference>
<organism evidence="2 3">
    <name type="scientific">Solirubrobacter ginsenosidimutans</name>
    <dbReference type="NCBI Taxonomy" id="490573"/>
    <lineage>
        <taxon>Bacteria</taxon>
        <taxon>Bacillati</taxon>
        <taxon>Actinomycetota</taxon>
        <taxon>Thermoleophilia</taxon>
        <taxon>Solirubrobacterales</taxon>
        <taxon>Solirubrobacteraceae</taxon>
        <taxon>Solirubrobacter</taxon>
    </lineage>
</organism>
<protein>
    <submittedName>
        <fullName evidence="2">Enoyl-CoA hydratase-related protein</fullName>
    </submittedName>
</protein>
<dbReference type="PANTHER" id="PTHR43684">
    <property type="match status" value="1"/>
</dbReference>
<comment type="caution">
    <text evidence="2">The sequence shown here is derived from an EMBL/GenBank/DDBJ whole genome shotgun (WGS) entry which is preliminary data.</text>
</comment>